<sequence length="53" mass="6210">DMLNQRSNAIYGQLLTIPKQRQILFNALKRPFLPRIEETNVVDNNARPNQKMT</sequence>
<protein>
    <submittedName>
        <fullName evidence="1">8347_t:CDS:1</fullName>
    </submittedName>
</protein>
<evidence type="ECO:0000313" key="2">
    <source>
        <dbReference type="Proteomes" id="UP000789920"/>
    </source>
</evidence>
<proteinExistence type="predicted"/>
<organism evidence="1 2">
    <name type="scientific">Racocetra persica</name>
    <dbReference type="NCBI Taxonomy" id="160502"/>
    <lineage>
        <taxon>Eukaryota</taxon>
        <taxon>Fungi</taxon>
        <taxon>Fungi incertae sedis</taxon>
        <taxon>Mucoromycota</taxon>
        <taxon>Glomeromycotina</taxon>
        <taxon>Glomeromycetes</taxon>
        <taxon>Diversisporales</taxon>
        <taxon>Gigasporaceae</taxon>
        <taxon>Racocetra</taxon>
    </lineage>
</organism>
<keyword evidence="2" id="KW-1185">Reference proteome</keyword>
<accession>A0ACA9SNY3</accession>
<gene>
    <name evidence="1" type="ORF">RPERSI_LOCUS33523</name>
</gene>
<evidence type="ECO:0000313" key="1">
    <source>
        <dbReference type="EMBL" id="CAG8845129.1"/>
    </source>
</evidence>
<comment type="caution">
    <text evidence="1">The sequence shown here is derived from an EMBL/GenBank/DDBJ whole genome shotgun (WGS) entry which is preliminary data.</text>
</comment>
<reference evidence="1" key="1">
    <citation type="submission" date="2021-06" db="EMBL/GenBank/DDBJ databases">
        <authorList>
            <person name="Kallberg Y."/>
            <person name="Tangrot J."/>
            <person name="Rosling A."/>
        </authorList>
    </citation>
    <scope>NUCLEOTIDE SEQUENCE</scope>
    <source>
        <strain evidence="1">MA461A</strain>
    </source>
</reference>
<name>A0ACA9SNY3_9GLOM</name>
<feature type="non-terminal residue" evidence="1">
    <location>
        <position position="1"/>
    </location>
</feature>
<feature type="non-terminal residue" evidence="1">
    <location>
        <position position="53"/>
    </location>
</feature>
<dbReference type="Proteomes" id="UP000789920">
    <property type="component" value="Unassembled WGS sequence"/>
</dbReference>
<dbReference type="EMBL" id="CAJVQC010145431">
    <property type="protein sequence ID" value="CAG8845129.1"/>
    <property type="molecule type" value="Genomic_DNA"/>
</dbReference>